<keyword evidence="2" id="KW-1185">Reference proteome</keyword>
<dbReference type="AlphaFoldDB" id="S2CYE6"/>
<sequence>MLKLTQSNYIIGENDFRIKKEGLSFGLFVTIYRNEKSGI</sequence>
<name>S2CYE6_INDAL</name>
<evidence type="ECO:0000313" key="2">
    <source>
        <dbReference type="Proteomes" id="UP000006073"/>
    </source>
</evidence>
<accession>S2CYE6</accession>
<dbReference type="EMBL" id="ALWO02000052">
    <property type="protein sequence ID" value="EOZ92187.1"/>
    <property type="molecule type" value="Genomic_DNA"/>
</dbReference>
<comment type="caution">
    <text evidence="1">The sequence shown here is derived from an EMBL/GenBank/DDBJ whole genome shotgun (WGS) entry which is preliminary data.</text>
</comment>
<evidence type="ECO:0000313" key="1">
    <source>
        <dbReference type="EMBL" id="EOZ92187.1"/>
    </source>
</evidence>
<dbReference type="Proteomes" id="UP000006073">
    <property type="component" value="Unassembled WGS sequence"/>
</dbReference>
<gene>
    <name evidence="1" type="ORF">A33Q_4280</name>
</gene>
<proteinExistence type="predicted"/>
<dbReference type="STRING" id="1189612.A33Q_4280"/>
<reference evidence="1 2" key="1">
    <citation type="journal article" date="2013" name="Genome Announc.">
        <title>Draft Genome Sequence of Indibacter alkaliphilus Strain LW1T, Isolated from Lonar Lake, a Haloalkaline Lake in the Buldana District of Maharashtra, India.</title>
        <authorList>
            <person name="Singh A."/>
            <person name="Kumar Jangir P."/>
            <person name="Sharma R."/>
            <person name="Singh A."/>
            <person name="Kumar Pinnaka A."/>
            <person name="Shivaji S."/>
        </authorList>
    </citation>
    <scope>NUCLEOTIDE SEQUENCE [LARGE SCALE GENOMIC DNA]</scope>
    <source>
        <strain evidence="2">CCUG 57479 / KCTC 22604 / LW1</strain>
    </source>
</reference>
<organism evidence="1 2">
    <name type="scientific">Indibacter alkaliphilus (strain CCUG 57479 / KCTC 22604 / LW1)</name>
    <dbReference type="NCBI Taxonomy" id="1189612"/>
    <lineage>
        <taxon>Bacteria</taxon>
        <taxon>Pseudomonadati</taxon>
        <taxon>Bacteroidota</taxon>
        <taxon>Cytophagia</taxon>
        <taxon>Cytophagales</taxon>
        <taxon>Cyclobacteriaceae</taxon>
    </lineage>
</organism>
<protein>
    <submittedName>
        <fullName evidence="1">Uncharacterized protein</fullName>
    </submittedName>
</protein>